<name>A0ABX6UZ44_9PAST</name>
<reference evidence="3 4" key="1">
    <citation type="submission" date="2020-10" db="EMBL/GenBank/DDBJ databases">
        <title>Genome Sequencing of Rodentibacter spp. strain DSM111151.</title>
        <authorList>
            <person name="Benga L."/>
            <person name="Lautwein T."/>
        </authorList>
    </citation>
    <scope>NUCLEOTIDE SEQUENCE [LARGE SCALE GENOMIC DNA]</scope>
    <source>
        <strain evidence="3 4">DSM 111151</strain>
    </source>
</reference>
<feature type="transmembrane region" description="Helical" evidence="2">
    <location>
        <begin position="6"/>
        <end position="24"/>
    </location>
</feature>
<dbReference type="Proteomes" id="UP000663069">
    <property type="component" value="Chromosome"/>
</dbReference>
<keyword evidence="4" id="KW-1185">Reference proteome</keyword>
<organism evidence="3 4">
    <name type="scientific">Rodentibacter haemolyticus</name>
    <dbReference type="NCBI Taxonomy" id="2778911"/>
    <lineage>
        <taxon>Bacteria</taxon>
        <taxon>Pseudomonadati</taxon>
        <taxon>Pseudomonadota</taxon>
        <taxon>Gammaproteobacteria</taxon>
        <taxon>Pasteurellales</taxon>
        <taxon>Pasteurellaceae</taxon>
        <taxon>Rodentibacter</taxon>
    </lineage>
</organism>
<keyword evidence="2" id="KW-0472">Membrane</keyword>
<feature type="coiled-coil region" evidence="1">
    <location>
        <begin position="177"/>
        <end position="204"/>
    </location>
</feature>
<keyword evidence="2" id="KW-1133">Transmembrane helix</keyword>
<proteinExistence type="predicted"/>
<protein>
    <submittedName>
        <fullName evidence="3">Uncharacterized protein</fullName>
    </submittedName>
</protein>
<dbReference type="EMBL" id="CP063056">
    <property type="protein sequence ID" value="QPB43343.1"/>
    <property type="molecule type" value="Genomic_DNA"/>
</dbReference>
<keyword evidence="1" id="KW-0175">Coiled coil</keyword>
<evidence type="ECO:0000313" key="4">
    <source>
        <dbReference type="Proteomes" id="UP000663069"/>
    </source>
</evidence>
<gene>
    <name evidence="3" type="ORF">IHV77_04435</name>
</gene>
<evidence type="ECO:0000256" key="1">
    <source>
        <dbReference type="SAM" id="Coils"/>
    </source>
</evidence>
<evidence type="ECO:0000313" key="3">
    <source>
        <dbReference type="EMBL" id="QPB43343.1"/>
    </source>
</evidence>
<accession>A0ABX6UZ44</accession>
<dbReference type="RefSeq" id="WP_194812913.1">
    <property type="nucleotide sequence ID" value="NZ_CP063056.1"/>
</dbReference>
<keyword evidence="2" id="KW-0812">Transmembrane</keyword>
<sequence length="209" mass="24596">MSLKKIVFFILFILFIGFFALTSWKEKPINREPIEYYRTKLIEAEKRGDFFKASEIAQEVIKKYSNEPEGIKAKGYLYNLYQGRCALFRIANGFMGAKVTKENQDQCLAILNPKKSLVLLEELVEDLENLVDSGSITESLKIWGYKQLLYATSILEWIYTEGVDKDGIKIDRDSSKAKKYKKIKEKYEKIYEKIAEKYRESEINRERFF</sequence>
<evidence type="ECO:0000256" key="2">
    <source>
        <dbReference type="SAM" id="Phobius"/>
    </source>
</evidence>